<keyword evidence="3" id="KW-1185">Reference proteome</keyword>
<dbReference type="AlphaFoldDB" id="A0A5M3N7M9"/>
<dbReference type="KEGG" id="cput:CONPUDRAFT_116711"/>
<dbReference type="GeneID" id="19199256"/>
<dbReference type="RefSeq" id="XP_007763934.1">
    <property type="nucleotide sequence ID" value="XM_007765744.1"/>
</dbReference>
<accession>A0A5M3N7M9</accession>
<feature type="transmembrane region" description="Helical" evidence="1">
    <location>
        <begin position="265"/>
        <end position="285"/>
    </location>
</feature>
<feature type="transmembrane region" description="Helical" evidence="1">
    <location>
        <begin position="209"/>
        <end position="228"/>
    </location>
</feature>
<sequence length="331" mass="37644">MSVSRIPGEYGEKASNLENVPPTLQRAIMRLDFPPSYVGVGIYRLCTDRALRVAAWDKCKHGARRGALVGFVWTCLTYPIQRRFVQLALTHPGSIFSFSYLTRLSAKASDISEETLLGYRLPFSISSYVAVLFLGAQVTTIIHFFLAKNIRVARQRAWDQTVASRGKGPDFWQPYVEEWEFPPMVNEKRWGRLDTIAKTWFWKLIVQKVVLLPLSLYPFVGNFIAAGFKALSTAEYLHTPYFKAKNMTPHQVAVFIEERKWDYRAFGFAAALLEGLPIVGLFFSVSNRIGAAMWAHDLEKRQHWIAEQRLHAQGANGADAEYVTTTDKKVD</sequence>
<proteinExistence type="predicted"/>
<dbReference type="PANTHER" id="PTHR34292">
    <property type="entry name" value="OUTER SPORE WALL PROTEIN LDS1"/>
    <property type="match status" value="1"/>
</dbReference>
<evidence type="ECO:0000256" key="1">
    <source>
        <dbReference type="SAM" id="Phobius"/>
    </source>
</evidence>
<dbReference type="Proteomes" id="UP000053558">
    <property type="component" value="Unassembled WGS sequence"/>
</dbReference>
<evidence type="ECO:0000313" key="2">
    <source>
        <dbReference type="EMBL" id="EIW87449.1"/>
    </source>
</evidence>
<dbReference type="EMBL" id="JH711573">
    <property type="protein sequence ID" value="EIW87449.1"/>
    <property type="molecule type" value="Genomic_DNA"/>
</dbReference>
<reference evidence="3" key="1">
    <citation type="journal article" date="2012" name="Science">
        <title>The Paleozoic origin of enzymatic lignin decomposition reconstructed from 31 fungal genomes.</title>
        <authorList>
            <person name="Floudas D."/>
            <person name="Binder M."/>
            <person name="Riley R."/>
            <person name="Barry K."/>
            <person name="Blanchette R.A."/>
            <person name="Henrissat B."/>
            <person name="Martinez A.T."/>
            <person name="Otillar R."/>
            <person name="Spatafora J.W."/>
            <person name="Yadav J.S."/>
            <person name="Aerts A."/>
            <person name="Benoit I."/>
            <person name="Boyd A."/>
            <person name="Carlson A."/>
            <person name="Copeland A."/>
            <person name="Coutinho P.M."/>
            <person name="de Vries R.P."/>
            <person name="Ferreira P."/>
            <person name="Findley K."/>
            <person name="Foster B."/>
            <person name="Gaskell J."/>
            <person name="Glotzer D."/>
            <person name="Gorecki P."/>
            <person name="Heitman J."/>
            <person name="Hesse C."/>
            <person name="Hori C."/>
            <person name="Igarashi K."/>
            <person name="Jurgens J.A."/>
            <person name="Kallen N."/>
            <person name="Kersten P."/>
            <person name="Kohler A."/>
            <person name="Kuees U."/>
            <person name="Kumar T.K.A."/>
            <person name="Kuo A."/>
            <person name="LaButti K."/>
            <person name="Larrondo L.F."/>
            <person name="Lindquist E."/>
            <person name="Ling A."/>
            <person name="Lombard V."/>
            <person name="Lucas S."/>
            <person name="Lundell T."/>
            <person name="Martin R."/>
            <person name="McLaughlin D.J."/>
            <person name="Morgenstern I."/>
            <person name="Morin E."/>
            <person name="Murat C."/>
            <person name="Nagy L.G."/>
            <person name="Nolan M."/>
            <person name="Ohm R.A."/>
            <person name="Patyshakuliyeva A."/>
            <person name="Rokas A."/>
            <person name="Ruiz-Duenas F.J."/>
            <person name="Sabat G."/>
            <person name="Salamov A."/>
            <person name="Samejima M."/>
            <person name="Schmutz J."/>
            <person name="Slot J.C."/>
            <person name="St John F."/>
            <person name="Stenlid J."/>
            <person name="Sun H."/>
            <person name="Sun S."/>
            <person name="Syed K."/>
            <person name="Tsang A."/>
            <person name="Wiebenga A."/>
            <person name="Young D."/>
            <person name="Pisabarro A."/>
            <person name="Eastwood D.C."/>
            <person name="Martin F."/>
            <person name="Cullen D."/>
            <person name="Grigoriev I.V."/>
            <person name="Hibbett D.S."/>
        </authorList>
    </citation>
    <scope>NUCLEOTIDE SEQUENCE [LARGE SCALE GENOMIC DNA]</scope>
    <source>
        <strain evidence="3">RWD-64-598 SS2</strain>
    </source>
</reference>
<dbReference type="InterPro" id="IPR052786">
    <property type="entry name" value="Spore_wall_assembly"/>
</dbReference>
<keyword evidence="1" id="KW-0472">Membrane</keyword>
<protein>
    <submittedName>
        <fullName evidence="2">Uncharacterized protein</fullName>
    </submittedName>
</protein>
<keyword evidence="1" id="KW-1133">Transmembrane helix</keyword>
<dbReference type="OMA" id="WDQTVAS"/>
<organism evidence="2 3">
    <name type="scientific">Coniophora puteana (strain RWD-64-598)</name>
    <name type="common">Brown rot fungus</name>
    <dbReference type="NCBI Taxonomy" id="741705"/>
    <lineage>
        <taxon>Eukaryota</taxon>
        <taxon>Fungi</taxon>
        <taxon>Dikarya</taxon>
        <taxon>Basidiomycota</taxon>
        <taxon>Agaricomycotina</taxon>
        <taxon>Agaricomycetes</taxon>
        <taxon>Agaricomycetidae</taxon>
        <taxon>Boletales</taxon>
        <taxon>Coniophorineae</taxon>
        <taxon>Coniophoraceae</taxon>
        <taxon>Coniophora</taxon>
    </lineage>
</organism>
<name>A0A5M3N7M9_CONPW</name>
<gene>
    <name evidence="2" type="ORF">CONPUDRAFT_116711</name>
</gene>
<dbReference type="PANTHER" id="PTHR34292:SF2">
    <property type="entry name" value="OUTER SPORE WALL PROTEIN LDS1"/>
    <property type="match status" value="1"/>
</dbReference>
<feature type="transmembrane region" description="Helical" evidence="1">
    <location>
        <begin position="125"/>
        <end position="146"/>
    </location>
</feature>
<dbReference type="OrthoDB" id="10012223at2759"/>
<keyword evidence="1" id="KW-0812">Transmembrane</keyword>
<comment type="caution">
    <text evidence="2">The sequence shown here is derived from an EMBL/GenBank/DDBJ whole genome shotgun (WGS) entry which is preliminary data.</text>
</comment>
<evidence type="ECO:0000313" key="3">
    <source>
        <dbReference type="Proteomes" id="UP000053558"/>
    </source>
</evidence>